<keyword evidence="3" id="KW-1185">Reference proteome</keyword>
<organism evidence="2 3">
    <name type="scientific">Seminavis robusta</name>
    <dbReference type="NCBI Taxonomy" id="568900"/>
    <lineage>
        <taxon>Eukaryota</taxon>
        <taxon>Sar</taxon>
        <taxon>Stramenopiles</taxon>
        <taxon>Ochrophyta</taxon>
        <taxon>Bacillariophyta</taxon>
        <taxon>Bacillariophyceae</taxon>
        <taxon>Bacillariophycidae</taxon>
        <taxon>Naviculales</taxon>
        <taxon>Naviculaceae</taxon>
        <taxon>Seminavis</taxon>
    </lineage>
</organism>
<dbReference type="Proteomes" id="UP001153069">
    <property type="component" value="Unassembled WGS sequence"/>
</dbReference>
<name>A0A9N8E2A3_9STRA</name>
<feature type="compositionally biased region" description="Polar residues" evidence="1">
    <location>
        <begin position="95"/>
        <end position="104"/>
    </location>
</feature>
<dbReference type="AlphaFoldDB" id="A0A9N8E2A3"/>
<accession>A0A9N8E2A3</accession>
<feature type="region of interest" description="Disordered" evidence="1">
    <location>
        <begin position="158"/>
        <end position="254"/>
    </location>
</feature>
<evidence type="ECO:0000313" key="3">
    <source>
        <dbReference type="Proteomes" id="UP001153069"/>
    </source>
</evidence>
<feature type="region of interest" description="Disordered" evidence="1">
    <location>
        <begin position="267"/>
        <end position="292"/>
    </location>
</feature>
<proteinExistence type="predicted"/>
<gene>
    <name evidence="2" type="ORF">SEMRO_581_G170330.1</name>
</gene>
<protein>
    <submittedName>
        <fullName evidence="2">Uncharacterized protein</fullName>
    </submittedName>
</protein>
<evidence type="ECO:0000256" key="1">
    <source>
        <dbReference type="SAM" id="MobiDB-lite"/>
    </source>
</evidence>
<sequence length="467" mass="51946">MNVDFEVLSSAVAKVATASNDGLVAGKFDVATPTPSKRRAVRRRSSASNAKQFLELAHKSWTFAQEDLPSVAQRRRSIRKSTESKLAEIGHKSWPSASRTGTSNETDKSKTPSVIPEEDEEELSPTSLFKKRLGKTKILPARSKTQVDISSKQNNGTVKQLLLLPPRSKSRPRRASIGSCTAAKEPKDIGDEEAGTKQEESAPPEPKRQGSLKRRSSLSILSKPRANKTDVANDETKLPVPPIAPPKTNHSPKMNRKKMVRRNTIGSCSNEEGTESPVGANLVTRSPKQSRRASLCKLNQNGKGTVRFELDHKNRIKRRVNYIRAQNSRTDSRALWWSEDDLDRIYQRENRVYDKFSNDRNYKRAVRKLWGNCSKAANVPLGPDAVARVAGAPSRGLEVDILETVRDRRARIIANVLDAQDTLQDFEPTIRAKVLGARYKNLCRAASRFARKMGEGDALEAANVYSN</sequence>
<evidence type="ECO:0000313" key="2">
    <source>
        <dbReference type="EMBL" id="CAB9513262.1"/>
    </source>
</evidence>
<feature type="region of interest" description="Disordered" evidence="1">
    <location>
        <begin position="82"/>
        <end position="129"/>
    </location>
</feature>
<reference evidence="2" key="1">
    <citation type="submission" date="2020-06" db="EMBL/GenBank/DDBJ databases">
        <authorList>
            <consortium name="Plant Systems Biology data submission"/>
        </authorList>
    </citation>
    <scope>NUCLEOTIDE SEQUENCE</scope>
    <source>
        <strain evidence="2">D6</strain>
    </source>
</reference>
<feature type="compositionally biased region" description="Basic and acidic residues" evidence="1">
    <location>
        <begin position="82"/>
        <end position="91"/>
    </location>
</feature>
<feature type="compositionally biased region" description="Basic and acidic residues" evidence="1">
    <location>
        <begin position="184"/>
        <end position="208"/>
    </location>
</feature>
<comment type="caution">
    <text evidence="2">The sequence shown here is derived from an EMBL/GenBank/DDBJ whole genome shotgun (WGS) entry which is preliminary data.</text>
</comment>
<dbReference type="EMBL" id="CAICTM010000580">
    <property type="protein sequence ID" value="CAB9513262.1"/>
    <property type="molecule type" value="Genomic_DNA"/>
</dbReference>